<dbReference type="Gene3D" id="1.10.3140.10">
    <property type="entry name" value="4-hydroxybutyryl-coa dehydratase, domain 1"/>
    <property type="match status" value="1"/>
</dbReference>
<feature type="domain" description="HpaB/PvcC/4-BUDH N-terminal" evidence="6">
    <location>
        <begin position="5"/>
        <end position="267"/>
    </location>
</feature>
<keyword evidence="2 4" id="KW-0274">FAD</keyword>
<dbReference type="Proteomes" id="UP000030528">
    <property type="component" value="Unassembled WGS sequence"/>
</dbReference>
<feature type="domain" description="HpaB/PvcC/4-BUDH C-terminal" evidence="5">
    <location>
        <begin position="283"/>
        <end position="471"/>
    </location>
</feature>
<dbReference type="PANTHER" id="PTHR36117:SF3">
    <property type="entry name" value="4-HYDROXYPHENYLACETATE 3-MONOOXYGENASE-RELATED"/>
    <property type="match status" value="1"/>
</dbReference>
<dbReference type="Gene3D" id="1.20.140.10">
    <property type="entry name" value="Butyryl-CoA Dehydrogenase, subunit A, domain 3"/>
    <property type="match status" value="1"/>
</dbReference>
<dbReference type="GO" id="GO:0016627">
    <property type="term" value="F:oxidoreductase activity, acting on the CH-CH group of donors"/>
    <property type="evidence" value="ECO:0007669"/>
    <property type="project" value="InterPro"/>
</dbReference>
<dbReference type="PIRSF" id="PIRSF000331">
    <property type="entry name" value="HpaA_HpaB"/>
    <property type="match status" value="1"/>
</dbReference>
<dbReference type="InterPro" id="IPR004925">
    <property type="entry name" value="HpaB/PvcC/4-BUDH"/>
</dbReference>
<dbReference type="InterPro" id="IPR024719">
    <property type="entry name" value="HpaB/PvcC/4-BUDH_C"/>
</dbReference>
<dbReference type="InterPro" id="IPR046373">
    <property type="entry name" value="Acyl-CoA_Oxase/DH_mid-dom_sf"/>
</dbReference>
<keyword evidence="7" id="KW-0503">Monooxygenase</keyword>
<keyword evidence="8" id="KW-1185">Reference proteome</keyword>
<gene>
    <name evidence="7" type="ORF">N781_02240</name>
</gene>
<dbReference type="Gene3D" id="2.40.110.10">
    <property type="entry name" value="Butyryl-CoA Dehydrogenase, subunit A, domain 2"/>
    <property type="match status" value="1"/>
</dbReference>
<dbReference type="Pfam" id="PF11794">
    <property type="entry name" value="HpaB_N"/>
    <property type="match status" value="1"/>
</dbReference>
<proteinExistence type="predicted"/>
<evidence type="ECO:0000259" key="6">
    <source>
        <dbReference type="Pfam" id="PF11794"/>
    </source>
</evidence>
<protein>
    <submittedName>
        <fullName evidence="7">4-hydroxyphenylacetate 3-monooxygenase</fullName>
    </submittedName>
</protein>
<dbReference type="SUPFAM" id="SSF56645">
    <property type="entry name" value="Acyl-CoA dehydrogenase NM domain-like"/>
    <property type="match status" value="1"/>
</dbReference>
<dbReference type="InterPro" id="IPR024674">
    <property type="entry name" value="HpaB/PvcC/4-BUDH_N"/>
</dbReference>
<dbReference type="SUPFAM" id="SSF47203">
    <property type="entry name" value="Acyl-CoA dehydrogenase C-terminal domain-like"/>
    <property type="match status" value="1"/>
</dbReference>
<organism evidence="7 8">
    <name type="scientific">Pontibacillus halophilus JSM 076056 = DSM 19796</name>
    <dbReference type="NCBI Taxonomy" id="1385510"/>
    <lineage>
        <taxon>Bacteria</taxon>
        <taxon>Bacillati</taxon>
        <taxon>Bacillota</taxon>
        <taxon>Bacilli</taxon>
        <taxon>Bacillales</taxon>
        <taxon>Bacillaceae</taxon>
        <taxon>Pontibacillus</taxon>
    </lineage>
</organism>
<evidence type="ECO:0000259" key="5">
    <source>
        <dbReference type="Pfam" id="PF03241"/>
    </source>
</evidence>
<evidence type="ECO:0000313" key="8">
    <source>
        <dbReference type="Proteomes" id="UP000030528"/>
    </source>
</evidence>
<dbReference type="InterPro" id="IPR009100">
    <property type="entry name" value="AcylCoA_DH/oxidase_NM_dom_sf"/>
</dbReference>
<dbReference type="PANTHER" id="PTHR36117">
    <property type="entry name" value="4-HYDROXYPHENYLACETATE 3-MONOOXYGENASE-RELATED"/>
    <property type="match status" value="1"/>
</dbReference>
<evidence type="ECO:0000313" key="7">
    <source>
        <dbReference type="EMBL" id="KGX94010.1"/>
    </source>
</evidence>
<dbReference type="OrthoDB" id="9785230at2"/>
<dbReference type="eggNOG" id="COG2368">
    <property type="taxonomic scope" value="Bacteria"/>
</dbReference>
<dbReference type="EMBL" id="AVPE01000001">
    <property type="protein sequence ID" value="KGX94010.1"/>
    <property type="molecule type" value="Genomic_DNA"/>
</dbReference>
<evidence type="ECO:0000256" key="4">
    <source>
        <dbReference type="PIRSR" id="PIRSR000331-2"/>
    </source>
</evidence>
<name>A0A0A5GSA9_9BACI</name>
<dbReference type="Pfam" id="PF03241">
    <property type="entry name" value="HpaB"/>
    <property type="match status" value="1"/>
</dbReference>
<sequence length="475" mass="54311">MSIITGKEYLWRINRLKADIWMDGERIVGELSSHRAFSGVMRTQAELYDIQHASPELSFRQDTTGKRVSNSYKIPLTIEDLIARRKLTEAWARHTGGLMGRSPDYMNTVLTAFRMSTIHLQKSETVHPDRLVAFYEEACEKDYSFTHTFMNPQRNRSQLAMLDDDCMNAHVVKTNQEGIVVKGAKLLATQGGMTDELLVYSAPGVADKRHAYLFSVPTNTKGISYHCRESFKWDDIQYNAPLSSRFDENDALVVFDEVLVPWERVFIYEDILATHQLYVKGYFTPLTLHTIVSRQVVKTELLLGIAQSVVDAIGIGEYEHVQLKVAQIAKGLESMRALLHYAEQSGEKMDGYYIPNRIPLLVAVNTFQETYPRFTEIIEQLGASGMITLFSEKDFESEVGEKLSYYLQTDVADGKEKVRLFRLAWDICMSPFGTRQTLYERFFFGDAVRLAKMIYDIYPKDDGLALVSQLLKDTK</sequence>
<dbReference type="GO" id="GO:0004497">
    <property type="term" value="F:monooxygenase activity"/>
    <property type="evidence" value="ECO:0007669"/>
    <property type="project" value="UniProtKB-KW"/>
</dbReference>
<evidence type="ECO:0000256" key="1">
    <source>
        <dbReference type="ARBA" id="ARBA00022630"/>
    </source>
</evidence>
<accession>A0A0A5GSA9</accession>
<dbReference type="STRING" id="1385510.GCA_000425205_00034"/>
<dbReference type="AlphaFoldDB" id="A0A0A5GSA9"/>
<comment type="caution">
    <text evidence="7">The sequence shown here is derived from an EMBL/GenBank/DDBJ whole genome shotgun (WGS) entry which is preliminary data.</text>
</comment>
<feature type="binding site" evidence="4">
    <location>
        <begin position="446"/>
        <end position="449"/>
    </location>
    <ligand>
        <name>FAD</name>
        <dbReference type="ChEBI" id="CHEBI:57692"/>
    </ligand>
</feature>
<feature type="binding site" evidence="4">
    <location>
        <position position="189"/>
    </location>
    <ligand>
        <name>FAD</name>
        <dbReference type="ChEBI" id="CHEBI:57692"/>
    </ligand>
</feature>
<evidence type="ECO:0000256" key="3">
    <source>
        <dbReference type="ARBA" id="ARBA00023002"/>
    </source>
</evidence>
<feature type="binding site" evidence="4">
    <location>
        <begin position="153"/>
        <end position="156"/>
    </location>
    <ligand>
        <name>FAD</name>
        <dbReference type="ChEBI" id="CHEBI:57692"/>
    </ligand>
</feature>
<reference evidence="7 8" key="1">
    <citation type="submission" date="2013-08" db="EMBL/GenBank/DDBJ databases">
        <authorList>
            <person name="Huang J."/>
            <person name="Wang G."/>
        </authorList>
    </citation>
    <scope>NUCLEOTIDE SEQUENCE [LARGE SCALE GENOMIC DNA]</scope>
    <source>
        <strain evidence="7 8">JSM 076056</strain>
    </source>
</reference>
<keyword evidence="1" id="KW-0285">Flavoprotein</keyword>
<dbReference type="RefSeq" id="WP_026798870.1">
    <property type="nucleotide sequence ID" value="NZ_AULI01000001.1"/>
</dbReference>
<evidence type="ECO:0000256" key="2">
    <source>
        <dbReference type="ARBA" id="ARBA00022827"/>
    </source>
</evidence>
<dbReference type="InterPro" id="IPR036250">
    <property type="entry name" value="AcylCo_DH-like_C"/>
</dbReference>
<keyword evidence="3" id="KW-0560">Oxidoreductase</keyword>